<gene>
    <name evidence="1" type="ORF">A1O7_00462</name>
</gene>
<dbReference type="STRING" id="1182544.W9WHN3"/>
<dbReference type="RefSeq" id="XP_007752693.1">
    <property type="nucleotide sequence ID" value="XM_007754503.1"/>
</dbReference>
<dbReference type="OrthoDB" id="4135107at2759"/>
<reference evidence="1 2" key="1">
    <citation type="submission" date="2013-03" db="EMBL/GenBank/DDBJ databases">
        <title>The Genome Sequence of Cladophialophora yegresii CBS 114405.</title>
        <authorList>
            <consortium name="The Broad Institute Genomics Platform"/>
            <person name="Cuomo C."/>
            <person name="de Hoog S."/>
            <person name="Gorbushina A."/>
            <person name="Walker B."/>
            <person name="Young S.K."/>
            <person name="Zeng Q."/>
            <person name="Gargeya S."/>
            <person name="Fitzgerald M."/>
            <person name="Haas B."/>
            <person name="Abouelleil A."/>
            <person name="Allen A.W."/>
            <person name="Alvarado L."/>
            <person name="Arachchi H.M."/>
            <person name="Berlin A.M."/>
            <person name="Chapman S.B."/>
            <person name="Gainer-Dewar J."/>
            <person name="Goldberg J."/>
            <person name="Griggs A."/>
            <person name="Gujja S."/>
            <person name="Hansen M."/>
            <person name="Howarth C."/>
            <person name="Imamovic A."/>
            <person name="Ireland A."/>
            <person name="Larimer J."/>
            <person name="McCowan C."/>
            <person name="Murphy C."/>
            <person name="Pearson M."/>
            <person name="Poon T.W."/>
            <person name="Priest M."/>
            <person name="Roberts A."/>
            <person name="Saif S."/>
            <person name="Shea T."/>
            <person name="Sisk P."/>
            <person name="Sykes S."/>
            <person name="Wortman J."/>
            <person name="Nusbaum C."/>
            <person name="Birren B."/>
        </authorList>
    </citation>
    <scope>NUCLEOTIDE SEQUENCE [LARGE SCALE GENOMIC DNA]</scope>
    <source>
        <strain evidence="1 2">CBS 114405</strain>
    </source>
</reference>
<organism evidence="1 2">
    <name type="scientific">Cladophialophora yegresii CBS 114405</name>
    <dbReference type="NCBI Taxonomy" id="1182544"/>
    <lineage>
        <taxon>Eukaryota</taxon>
        <taxon>Fungi</taxon>
        <taxon>Dikarya</taxon>
        <taxon>Ascomycota</taxon>
        <taxon>Pezizomycotina</taxon>
        <taxon>Eurotiomycetes</taxon>
        <taxon>Chaetothyriomycetidae</taxon>
        <taxon>Chaetothyriales</taxon>
        <taxon>Herpotrichiellaceae</taxon>
        <taxon>Cladophialophora</taxon>
    </lineage>
</organism>
<dbReference type="VEuPathDB" id="FungiDB:A1O7_00462"/>
<comment type="caution">
    <text evidence="1">The sequence shown here is derived from an EMBL/GenBank/DDBJ whole genome shotgun (WGS) entry which is preliminary data.</text>
</comment>
<name>W9WHN3_9EURO</name>
<proteinExistence type="predicted"/>
<dbReference type="Proteomes" id="UP000019473">
    <property type="component" value="Unassembled WGS sequence"/>
</dbReference>
<accession>W9WHN3</accession>
<protein>
    <submittedName>
        <fullName evidence="1">Uncharacterized protein</fullName>
    </submittedName>
</protein>
<sequence>MAAFLASLRVFSHVIGPEEFDDYRQNGVLRFLHVPTRFPPALRATHILIYGKTLARNESAALVQCIAAVMEEFIPPNIISNDIRRGLEGARLVFGIVLCGVRGPPSRQHENTDTQGSVFLVLPATIHSM</sequence>
<evidence type="ECO:0000313" key="2">
    <source>
        <dbReference type="Proteomes" id="UP000019473"/>
    </source>
</evidence>
<dbReference type="EMBL" id="AMGW01000001">
    <property type="protein sequence ID" value="EXJ64126.1"/>
    <property type="molecule type" value="Genomic_DNA"/>
</dbReference>
<dbReference type="AlphaFoldDB" id="W9WHN3"/>
<dbReference type="HOGENOM" id="CLU_1948611_0_0_1"/>
<dbReference type="GeneID" id="19175078"/>
<keyword evidence="2" id="KW-1185">Reference proteome</keyword>
<evidence type="ECO:0000313" key="1">
    <source>
        <dbReference type="EMBL" id="EXJ64126.1"/>
    </source>
</evidence>